<keyword evidence="2" id="KW-0436">Ligase</keyword>
<dbReference type="InterPro" id="IPR042099">
    <property type="entry name" value="ANL_N_sf"/>
</dbReference>
<comment type="similarity">
    <text evidence="1">Belongs to the ATP-dependent AMP-binding enzyme family.</text>
</comment>
<dbReference type="EMBL" id="AP028056">
    <property type="protein sequence ID" value="BEH01684.1"/>
    <property type="molecule type" value="Genomic_DNA"/>
</dbReference>
<sequence>MAAAIEPVAAFWAAHAARRPIAVHSSGTTGQSRTIVRSTASWVDSFGLAAARLDLSSAGRFYIPGPLSATMNLFAACLADAAGASWSPDPAGATHCTLTPSGLGRALGSGLLSPGLVVLVAGDGLHDNLRDEARAQGLRVEHYYGATELSLVAWGSCRSDLRLFDRVEARIIDGRIWVRSPWLSDGPAPGTPVGSWQRSADGFAGIGDHGRLDGDRLHVQGRDGAITTGGATVELAPLTDRLRAAAGGEVYLVGIPHPVVGQVLGCAVTRPDDVERLRAWSQRNLGPAERPRAWAVVEQPPLTAAGKIDTSALAALIRGHHATSKEQHS</sequence>
<dbReference type="SUPFAM" id="SSF56801">
    <property type="entry name" value="Acetyl-CoA synthetase-like"/>
    <property type="match status" value="1"/>
</dbReference>
<organism evidence="4 5">
    <name type="scientific">Brooklawnia propionicigenes</name>
    <dbReference type="NCBI Taxonomy" id="3041175"/>
    <lineage>
        <taxon>Bacteria</taxon>
        <taxon>Bacillati</taxon>
        <taxon>Actinomycetota</taxon>
        <taxon>Actinomycetes</taxon>
        <taxon>Propionibacteriales</taxon>
        <taxon>Propionibacteriaceae</taxon>
        <taxon>Brooklawnia</taxon>
    </lineage>
</organism>
<feature type="domain" description="AMP-binding enzyme C-terminal" evidence="3">
    <location>
        <begin position="249"/>
        <end position="307"/>
    </location>
</feature>
<evidence type="ECO:0000313" key="4">
    <source>
        <dbReference type="EMBL" id="BEH01684.1"/>
    </source>
</evidence>
<keyword evidence="5" id="KW-1185">Reference proteome</keyword>
<accession>A0AAN0KD70</accession>
<gene>
    <name evidence="4" type="ORF">brsh051_09650</name>
</gene>
<evidence type="ECO:0000259" key="3">
    <source>
        <dbReference type="Pfam" id="PF13193"/>
    </source>
</evidence>
<dbReference type="InterPro" id="IPR045851">
    <property type="entry name" value="AMP-bd_C_sf"/>
</dbReference>
<dbReference type="GO" id="GO:0031956">
    <property type="term" value="F:medium-chain fatty acid-CoA ligase activity"/>
    <property type="evidence" value="ECO:0007669"/>
    <property type="project" value="TreeGrafter"/>
</dbReference>
<evidence type="ECO:0000256" key="2">
    <source>
        <dbReference type="ARBA" id="ARBA00022598"/>
    </source>
</evidence>
<protein>
    <recommendedName>
        <fullName evidence="3">AMP-binding enzyme C-terminal domain-containing protein</fullName>
    </recommendedName>
</protein>
<dbReference type="PANTHER" id="PTHR43201:SF5">
    <property type="entry name" value="MEDIUM-CHAIN ACYL-COA LIGASE ACSF2, MITOCHONDRIAL"/>
    <property type="match status" value="1"/>
</dbReference>
<dbReference type="Proteomes" id="UP001431656">
    <property type="component" value="Chromosome"/>
</dbReference>
<dbReference type="InterPro" id="IPR025110">
    <property type="entry name" value="AMP-bd_C"/>
</dbReference>
<dbReference type="Gene3D" id="3.40.50.12780">
    <property type="entry name" value="N-terminal domain of ligase-like"/>
    <property type="match status" value="1"/>
</dbReference>
<name>A0AAN0KD70_9ACTN</name>
<dbReference type="Pfam" id="PF13193">
    <property type="entry name" value="AMP-binding_C"/>
    <property type="match status" value="1"/>
</dbReference>
<evidence type="ECO:0000313" key="5">
    <source>
        <dbReference type="Proteomes" id="UP001431656"/>
    </source>
</evidence>
<evidence type="ECO:0000256" key="1">
    <source>
        <dbReference type="ARBA" id="ARBA00006432"/>
    </source>
</evidence>
<dbReference type="Gene3D" id="3.30.300.30">
    <property type="match status" value="1"/>
</dbReference>
<reference evidence="4" key="1">
    <citation type="journal article" date="2024" name="Int. J. Syst. Evol. Microbiol.">
        <title>Brooklawnia propionicigenes sp. nov., a facultatively anaerobic, propionate-producing bacterium isolated from a methanogenic reactor treating waste from cattle farms.</title>
        <authorList>
            <person name="Akita Y."/>
            <person name="Ueki A."/>
            <person name="Tonouchi A."/>
            <person name="Sugawara Y."/>
            <person name="Honma S."/>
            <person name="Kaku N."/>
            <person name="Ueki K."/>
        </authorList>
    </citation>
    <scope>NUCLEOTIDE SEQUENCE</scope>
    <source>
        <strain evidence="4">SH051</strain>
    </source>
</reference>
<dbReference type="AlphaFoldDB" id="A0AAN0KD70"/>
<dbReference type="GO" id="GO:0006631">
    <property type="term" value="P:fatty acid metabolic process"/>
    <property type="evidence" value="ECO:0007669"/>
    <property type="project" value="TreeGrafter"/>
</dbReference>
<proteinExistence type="inferred from homology"/>
<dbReference type="KEGG" id="broo:brsh051_09650"/>
<dbReference type="PANTHER" id="PTHR43201">
    <property type="entry name" value="ACYL-COA SYNTHETASE"/>
    <property type="match status" value="1"/>
</dbReference>